<keyword evidence="3" id="KW-1133">Transmembrane helix</keyword>
<name>A0AAF0DGV5_9EURO</name>
<keyword evidence="3" id="KW-0472">Membrane</keyword>
<evidence type="ECO:0000256" key="2">
    <source>
        <dbReference type="SAM" id="MobiDB-lite"/>
    </source>
</evidence>
<dbReference type="CDD" id="cd16454">
    <property type="entry name" value="RING-H2_PA-TM-RING"/>
    <property type="match status" value="1"/>
</dbReference>
<keyword evidence="6" id="KW-1185">Reference proteome</keyword>
<dbReference type="InterPro" id="IPR001841">
    <property type="entry name" value="Znf_RING"/>
</dbReference>
<proteinExistence type="predicted"/>
<keyword evidence="1" id="KW-0862">Zinc</keyword>
<evidence type="ECO:0000256" key="1">
    <source>
        <dbReference type="PROSITE-ProRule" id="PRU00175"/>
    </source>
</evidence>
<dbReference type="GO" id="GO:0005737">
    <property type="term" value="C:cytoplasm"/>
    <property type="evidence" value="ECO:0007669"/>
    <property type="project" value="TreeGrafter"/>
</dbReference>
<dbReference type="InterPro" id="IPR051826">
    <property type="entry name" value="E3_ubiquitin-ligase_domain"/>
</dbReference>
<feature type="transmembrane region" description="Helical" evidence="3">
    <location>
        <begin position="242"/>
        <end position="267"/>
    </location>
</feature>
<evidence type="ECO:0000313" key="5">
    <source>
        <dbReference type="EMBL" id="WEW58320.1"/>
    </source>
</evidence>
<dbReference type="GO" id="GO:0061630">
    <property type="term" value="F:ubiquitin protein ligase activity"/>
    <property type="evidence" value="ECO:0007669"/>
    <property type="project" value="TreeGrafter"/>
</dbReference>
<feature type="compositionally biased region" description="Basic and acidic residues" evidence="2">
    <location>
        <begin position="531"/>
        <end position="545"/>
    </location>
</feature>
<gene>
    <name evidence="5" type="ORF">PRK78_003788</name>
</gene>
<dbReference type="EMBL" id="CP120628">
    <property type="protein sequence ID" value="WEW58320.1"/>
    <property type="molecule type" value="Genomic_DNA"/>
</dbReference>
<dbReference type="GO" id="GO:0006511">
    <property type="term" value="P:ubiquitin-dependent protein catabolic process"/>
    <property type="evidence" value="ECO:0007669"/>
    <property type="project" value="TreeGrafter"/>
</dbReference>
<dbReference type="InterPro" id="IPR013083">
    <property type="entry name" value="Znf_RING/FYVE/PHD"/>
</dbReference>
<protein>
    <recommendedName>
        <fullName evidence="4">RING-type domain-containing protein</fullName>
    </recommendedName>
</protein>
<dbReference type="PANTHER" id="PTHR22765">
    <property type="entry name" value="RING FINGER AND PROTEASE ASSOCIATED DOMAIN-CONTAINING"/>
    <property type="match status" value="1"/>
</dbReference>
<evidence type="ECO:0000256" key="3">
    <source>
        <dbReference type="SAM" id="Phobius"/>
    </source>
</evidence>
<keyword evidence="1" id="KW-0479">Metal-binding</keyword>
<feature type="region of interest" description="Disordered" evidence="2">
    <location>
        <begin position="470"/>
        <end position="545"/>
    </location>
</feature>
<dbReference type="Pfam" id="PF13639">
    <property type="entry name" value="zf-RING_2"/>
    <property type="match status" value="1"/>
</dbReference>
<dbReference type="AlphaFoldDB" id="A0AAF0DGV5"/>
<dbReference type="SUPFAM" id="SSF57850">
    <property type="entry name" value="RING/U-box"/>
    <property type="match status" value="1"/>
</dbReference>
<accession>A0AAF0DGV5</accession>
<dbReference type="SMART" id="SM00184">
    <property type="entry name" value="RING"/>
    <property type="match status" value="1"/>
</dbReference>
<dbReference type="Gene3D" id="3.30.40.10">
    <property type="entry name" value="Zinc/RING finger domain, C3HC4 (zinc finger)"/>
    <property type="match status" value="1"/>
</dbReference>
<organism evidence="5 6">
    <name type="scientific">Emydomyces testavorans</name>
    <dbReference type="NCBI Taxonomy" id="2070801"/>
    <lineage>
        <taxon>Eukaryota</taxon>
        <taxon>Fungi</taxon>
        <taxon>Dikarya</taxon>
        <taxon>Ascomycota</taxon>
        <taxon>Pezizomycotina</taxon>
        <taxon>Eurotiomycetes</taxon>
        <taxon>Eurotiomycetidae</taxon>
        <taxon>Onygenales</taxon>
        <taxon>Nannizziopsiaceae</taxon>
        <taxon>Emydomyces</taxon>
    </lineage>
</organism>
<feature type="compositionally biased region" description="Polar residues" evidence="2">
    <location>
        <begin position="489"/>
        <end position="501"/>
    </location>
</feature>
<dbReference type="GO" id="GO:0008270">
    <property type="term" value="F:zinc ion binding"/>
    <property type="evidence" value="ECO:0007669"/>
    <property type="project" value="UniProtKB-KW"/>
</dbReference>
<sequence>MAATAFKADVLLLNGSKEACNNQVQSLSVSIILSTRSKSQRQEAKADKNGDWQPNEAFELDVGPNIQTLSNKHVRNRDGIVGLLYVPQLAPDNTCLNDTASLVPANVTRLANLPARNCLLIAFAPWVSAPCTRSFLSQASEDDAVAMLFYRPDNSISKPPPANDVIWDLQDNDEWKSAHKFPVYAISGGFGAELMVQMSLYSGNLSDAPQGSRLTKLYDPNAIARVYGLVALENKRDSIPGLWVFLLVILAALVGIVAVSSIVMKFIQRRRRVSLRERITAGEVDLEMLGIKRLRVPQHLLDKMPLYTYDKDGHPGASGLTNLPTQPRTEPDTLQDLNSLSVPASSEQVPLASPAIYERLKSSFSQTTCPICLDDYISGESVVRELPCQHVFHPECIDSFLLQNSSLCPVCKTSVFPPGYCPELITDAMVRQERYAMRLRRQRATQGTALDDIESPYSINSRRRVIGNILRGRLGTSRSPRPETDRSPATEQTSPTQTPAASDSPGRREEMRRRAVAMLGNRRMAEDEERERDASRPKCERPTYI</sequence>
<evidence type="ECO:0000313" key="6">
    <source>
        <dbReference type="Proteomes" id="UP001219355"/>
    </source>
</evidence>
<dbReference type="PANTHER" id="PTHR22765:SF413">
    <property type="entry name" value="FINGER DOMAIN PROTEIN, PUTATIVE (AFU_ORTHOLOGUE AFUA_1G04600)-RELATED"/>
    <property type="match status" value="1"/>
</dbReference>
<dbReference type="PROSITE" id="PS50089">
    <property type="entry name" value="ZF_RING_2"/>
    <property type="match status" value="1"/>
</dbReference>
<reference evidence="5" key="1">
    <citation type="submission" date="2023-03" db="EMBL/GenBank/DDBJ databases">
        <title>Emydomyces testavorans Genome Sequence.</title>
        <authorList>
            <person name="Hoyer L."/>
        </authorList>
    </citation>
    <scope>NUCLEOTIDE SEQUENCE</scope>
    <source>
        <strain evidence="5">16-2883</strain>
    </source>
</reference>
<evidence type="ECO:0000259" key="4">
    <source>
        <dbReference type="PROSITE" id="PS50089"/>
    </source>
</evidence>
<feature type="domain" description="RING-type" evidence="4">
    <location>
        <begin position="369"/>
        <end position="412"/>
    </location>
</feature>
<dbReference type="Proteomes" id="UP001219355">
    <property type="component" value="Chromosome 2"/>
</dbReference>
<keyword evidence="3" id="KW-0812">Transmembrane</keyword>
<keyword evidence="1" id="KW-0863">Zinc-finger</keyword>